<reference evidence="2 3" key="1">
    <citation type="journal article" date="2016" name="Genome Announc.">
        <title>Whole-Genome Sequence of Rummeliibacillus stabekisii Strain PP9 Isolated from Antarctic Soil.</title>
        <authorList>
            <person name="da Mota F.F."/>
            <person name="Vollu R.E."/>
            <person name="Jurelevicius D."/>
            <person name="Seldin L."/>
        </authorList>
    </citation>
    <scope>NUCLEOTIDE SEQUENCE [LARGE SCALE GENOMIC DNA]</scope>
    <source>
        <strain evidence="2 3">PP9</strain>
    </source>
</reference>
<dbReference type="PANTHER" id="PTHR13847:SF201">
    <property type="entry name" value="PUTATIBE OXIDOREDUCTASE"/>
    <property type="match status" value="1"/>
</dbReference>
<organism evidence="2 3">
    <name type="scientific">Rummeliibacillus stabekisii</name>
    <dbReference type="NCBI Taxonomy" id="241244"/>
    <lineage>
        <taxon>Bacteria</taxon>
        <taxon>Bacillati</taxon>
        <taxon>Bacillota</taxon>
        <taxon>Bacilli</taxon>
        <taxon>Bacillales</taxon>
        <taxon>Caryophanaceae</taxon>
        <taxon>Rummeliibacillus</taxon>
    </lineage>
</organism>
<proteinExistence type="predicted"/>
<keyword evidence="3" id="KW-1185">Reference proteome</keyword>
<dbReference type="InterPro" id="IPR006076">
    <property type="entry name" value="FAD-dep_OxRdtase"/>
</dbReference>
<dbReference type="Gene3D" id="3.30.9.10">
    <property type="entry name" value="D-Amino Acid Oxidase, subunit A, domain 2"/>
    <property type="match status" value="1"/>
</dbReference>
<evidence type="ECO:0000313" key="2">
    <source>
        <dbReference type="EMBL" id="AMW99419.1"/>
    </source>
</evidence>
<reference evidence="3" key="2">
    <citation type="submission" date="2016-03" db="EMBL/GenBank/DDBJ databases">
        <authorList>
            <person name="Ploux O."/>
        </authorList>
    </citation>
    <scope>NUCLEOTIDE SEQUENCE [LARGE SCALE GENOMIC DNA]</scope>
    <source>
        <strain evidence="3">PP9</strain>
    </source>
</reference>
<accession>A0A143HDC5</accession>
<evidence type="ECO:0000259" key="1">
    <source>
        <dbReference type="Pfam" id="PF01266"/>
    </source>
</evidence>
<protein>
    <recommendedName>
        <fullName evidence="1">FAD dependent oxidoreductase domain-containing protein</fullName>
    </recommendedName>
</protein>
<dbReference type="OrthoDB" id="571248at2"/>
<dbReference type="PANTHER" id="PTHR13847">
    <property type="entry name" value="SARCOSINE DEHYDROGENASE-RELATED"/>
    <property type="match status" value="1"/>
</dbReference>
<dbReference type="SUPFAM" id="SSF51905">
    <property type="entry name" value="FAD/NAD(P)-binding domain"/>
    <property type="match status" value="1"/>
</dbReference>
<dbReference type="Pfam" id="PF01266">
    <property type="entry name" value="DAO"/>
    <property type="match status" value="1"/>
</dbReference>
<dbReference type="RefSeq" id="WP_066788300.1">
    <property type="nucleotide sequence ID" value="NZ_CP014806.1"/>
</dbReference>
<dbReference type="InterPro" id="IPR036188">
    <property type="entry name" value="FAD/NAD-bd_sf"/>
</dbReference>
<dbReference type="STRING" id="241244.ATY39_08020"/>
<dbReference type="Proteomes" id="UP000076021">
    <property type="component" value="Chromosome"/>
</dbReference>
<name>A0A143HDC5_9BACL</name>
<dbReference type="AlphaFoldDB" id="A0A143HDC5"/>
<evidence type="ECO:0000313" key="3">
    <source>
        <dbReference type="Proteomes" id="UP000076021"/>
    </source>
</evidence>
<gene>
    <name evidence="2" type="ORF">ATY39_08020</name>
</gene>
<feature type="domain" description="FAD dependent oxidoreductase" evidence="1">
    <location>
        <begin position="29"/>
        <end position="381"/>
    </location>
</feature>
<dbReference type="GO" id="GO:0005737">
    <property type="term" value="C:cytoplasm"/>
    <property type="evidence" value="ECO:0007669"/>
    <property type="project" value="TreeGrafter"/>
</dbReference>
<dbReference type="EMBL" id="CP014806">
    <property type="protein sequence ID" value="AMW99419.1"/>
    <property type="molecule type" value="Genomic_DNA"/>
</dbReference>
<dbReference type="Gene3D" id="3.50.50.60">
    <property type="entry name" value="FAD/NAD(P)-binding domain"/>
    <property type="match status" value="1"/>
</dbReference>
<sequence length="403" mass="45081">MEIHDGKLYWPNTVPSFKPKEVTPSESYDAIIVGGGMSGCLTAYALAKEGLQVAILEKRAFGEGSTSANTGLLQYENDIMLCELIDKIGEKAAISFYKSCDTAMNDLEALAVQLPDEADFIRRPSICYASTEEDISKIQREYKTLQKNGFDCSYWNEDEIGSKMPFTKPAALLTYHDAEVNPLKLVFGVLRKIEDLGGHLLPFTSVLDVEENGELLSVKTSDGVFSTKHIVYTTGYEPTPVGKRKGAILNRSYVIVTKPIKDLTSWYQRALIWETKRPYLYLRTTIDGSIIVGGLDEENPNSDISDELLKKQSQKLLEEAQNLFPTLPLEIAYSYVATFGESKDDLPFVGEHPTNKHQYYLLGYGGNGTVYSMMGSKIIRDLILHKSSWKTKTIQVNRKYGIS</sequence>
<dbReference type="KEGG" id="rst:ATY39_08020"/>